<name>A0A6A6P854_9PEZI</name>
<dbReference type="EMBL" id="MU001674">
    <property type="protein sequence ID" value="KAF2460125.1"/>
    <property type="molecule type" value="Genomic_DNA"/>
</dbReference>
<accession>A0A6A6P854</accession>
<evidence type="ECO:0000313" key="1">
    <source>
        <dbReference type="EMBL" id="KAF2460125.1"/>
    </source>
</evidence>
<protein>
    <submittedName>
        <fullName evidence="1">Uncharacterized protein</fullName>
    </submittedName>
</protein>
<dbReference type="Proteomes" id="UP000799766">
    <property type="component" value="Unassembled WGS sequence"/>
</dbReference>
<evidence type="ECO:0000313" key="2">
    <source>
        <dbReference type="Proteomes" id="UP000799766"/>
    </source>
</evidence>
<dbReference type="AlphaFoldDB" id="A0A6A6P854"/>
<reference evidence="1" key="1">
    <citation type="journal article" date="2020" name="Stud. Mycol.">
        <title>101 Dothideomycetes genomes: a test case for predicting lifestyles and emergence of pathogens.</title>
        <authorList>
            <person name="Haridas S."/>
            <person name="Albert R."/>
            <person name="Binder M."/>
            <person name="Bloem J."/>
            <person name="Labutti K."/>
            <person name="Salamov A."/>
            <person name="Andreopoulos B."/>
            <person name="Baker S."/>
            <person name="Barry K."/>
            <person name="Bills G."/>
            <person name="Bluhm B."/>
            <person name="Cannon C."/>
            <person name="Castanera R."/>
            <person name="Culley D."/>
            <person name="Daum C."/>
            <person name="Ezra D."/>
            <person name="Gonzalez J."/>
            <person name="Henrissat B."/>
            <person name="Kuo A."/>
            <person name="Liang C."/>
            <person name="Lipzen A."/>
            <person name="Lutzoni F."/>
            <person name="Magnuson J."/>
            <person name="Mondo S."/>
            <person name="Nolan M."/>
            <person name="Ohm R."/>
            <person name="Pangilinan J."/>
            <person name="Park H.-J."/>
            <person name="Ramirez L."/>
            <person name="Alfaro M."/>
            <person name="Sun H."/>
            <person name="Tritt A."/>
            <person name="Yoshinaga Y."/>
            <person name="Zwiers L.-H."/>
            <person name="Turgeon B."/>
            <person name="Goodwin S."/>
            <person name="Spatafora J."/>
            <person name="Crous P."/>
            <person name="Grigoriev I."/>
        </authorList>
    </citation>
    <scope>NUCLEOTIDE SEQUENCE</scope>
    <source>
        <strain evidence="1">ATCC 16933</strain>
    </source>
</reference>
<sequence length="162" mass="17540">MYVPGRLSVMCSASSTGPDIVTGNPLAVPCRKIRLPPALLGRPGGHWACVRSFVGTWPAQLFLGDVVCFCSTSGASAAVPPAAAVAPPSSAPRSFDRTRARARFAFLTFSSFPFFLRHPFLSCSFLWACTHTPPALRPPLVFIYPTQRFQRPLCGLPMQMPT</sequence>
<keyword evidence="2" id="KW-1185">Reference proteome</keyword>
<organism evidence="1 2">
    <name type="scientific">Lineolata rhizophorae</name>
    <dbReference type="NCBI Taxonomy" id="578093"/>
    <lineage>
        <taxon>Eukaryota</taxon>
        <taxon>Fungi</taxon>
        <taxon>Dikarya</taxon>
        <taxon>Ascomycota</taxon>
        <taxon>Pezizomycotina</taxon>
        <taxon>Dothideomycetes</taxon>
        <taxon>Dothideomycetes incertae sedis</taxon>
        <taxon>Lineolatales</taxon>
        <taxon>Lineolataceae</taxon>
        <taxon>Lineolata</taxon>
    </lineage>
</organism>
<proteinExistence type="predicted"/>
<gene>
    <name evidence="1" type="ORF">BDY21DRAFT_185324</name>
</gene>